<dbReference type="InterPro" id="IPR036852">
    <property type="entry name" value="Peptidase_S8/S53_dom_sf"/>
</dbReference>
<name>A0A163D221_9FLAO</name>
<evidence type="ECO:0000313" key="2">
    <source>
        <dbReference type="EMBL" id="KZS42935.1"/>
    </source>
</evidence>
<evidence type="ECO:0000259" key="1">
    <source>
        <dbReference type="Pfam" id="PF00082"/>
    </source>
</evidence>
<proteinExistence type="predicted"/>
<sequence length="827" mass="94220">MAEDFKPHLFVKQIHTSQEYKVPPRAIKSQNKIPERNRQNHGAKIFNDLTSAWNGYDQELNNRRQQNLPVKDGEYLTFKSASEYNLNVKSLDSSGAQLLNVKYDQNSKQELATIYIPSEKKDKLIGKVQRYSNVGIERRFNEDLVSKIDSVSRSTIENLWSSPLEYMPKEDAIWCELWLSTDSKSFDEIKGEFVNLCDLFNVEIVDDYIFFPERTISIIKANFDQLNELIKSFKYVAELRKPQELNSFWLNQKLIEREDWLKSAINNVTFNNSDNYISILDTGVNNGHILIAPVLDDNDKLTVDQNWGTSDTGQHGTRMAGVAIYGDLNDTLENYDEIIINHKIESVKVIPQNNENETGKLPIITKNAVSIAIINNPNIKRIFCFAITGKFLFDFGKPSTWSATIDSLTFGEDEEDKKIFIISGGNVRQEDGYTDYPENNFNLQIESPAQSWNAISVGAYTEKTLPDSSTLANINELSPFSRTSNSWENNWPIKPDVVFEGGNLIRLDNENINFDDNLEILTTSSNAVINQLTTINATSAATAFASNFMAKLRHAYSDAWEETLRGLMIHSASWTEAMENQLNFNGSQASIIKMLRTFGYGVPNLEKAISCKTNYLTFVSEQIIQPYIKKDGESSRTNEVHFYEFPWPEKTLQALGNLDVTIRVTLSYFIEPNPGEKGYTNNYSYQSVGLRFALMPPNDTPENFMLRINNAAREQLKEDLGIGKKERLPEGEIESVNNIKWALGADNVFKGSIHSNFWKTSAAEASASKYIAIYPIASGWWKNLNKQEKFNERLRYSLIVSIETPENTQDIYTEIAQRVKVENLVKV</sequence>
<protein>
    <recommendedName>
        <fullName evidence="1">Peptidase S8/S53 domain-containing protein</fullName>
    </recommendedName>
</protein>
<gene>
    <name evidence="2" type="ORF">AWE51_16415</name>
</gene>
<dbReference type="InterPro" id="IPR034074">
    <property type="entry name" value="Y4bN_pept_dom"/>
</dbReference>
<dbReference type="Proteomes" id="UP000076715">
    <property type="component" value="Unassembled WGS sequence"/>
</dbReference>
<organism evidence="2 3">
    <name type="scientific">Aquimarina aggregata</name>
    <dbReference type="NCBI Taxonomy" id="1642818"/>
    <lineage>
        <taxon>Bacteria</taxon>
        <taxon>Pseudomonadati</taxon>
        <taxon>Bacteroidota</taxon>
        <taxon>Flavobacteriia</taxon>
        <taxon>Flavobacteriales</taxon>
        <taxon>Flavobacteriaceae</taxon>
        <taxon>Aquimarina</taxon>
    </lineage>
</organism>
<dbReference type="AlphaFoldDB" id="A0A163D221"/>
<dbReference type="RefSeq" id="WP_066308236.1">
    <property type="nucleotide sequence ID" value="NZ_LQRT01000001.1"/>
</dbReference>
<dbReference type="CDD" id="cd04847">
    <property type="entry name" value="Peptidases_S8_Subtilisin_like_2"/>
    <property type="match status" value="1"/>
</dbReference>
<reference evidence="2 3" key="1">
    <citation type="submission" date="2016-01" db="EMBL/GenBank/DDBJ databases">
        <title>The draft genome sequence of Aquimarina sp. RZW4-3-2.</title>
        <authorList>
            <person name="Wang Y."/>
        </authorList>
    </citation>
    <scope>NUCLEOTIDE SEQUENCE [LARGE SCALE GENOMIC DNA]</scope>
    <source>
        <strain evidence="2 3">RZW4-3-2</strain>
    </source>
</reference>
<dbReference type="SUPFAM" id="SSF52743">
    <property type="entry name" value="Subtilisin-like"/>
    <property type="match status" value="1"/>
</dbReference>
<evidence type="ECO:0000313" key="3">
    <source>
        <dbReference type="Proteomes" id="UP000076715"/>
    </source>
</evidence>
<dbReference type="GO" id="GO:0004252">
    <property type="term" value="F:serine-type endopeptidase activity"/>
    <property type="evidence" value="ECO:0007669"/>
    <property type="project" value="InterPro"/>
</dbReference>
<dbReference type="Pfam" id="PF00082">
    <property type="entry name" value="Peptidase_S8"/>
    <property type="match status" value="1"/>
</dbReference>
<dbReference type="GO" id="GO:0006508">
    <property type="term" value="P:proteolysis"/>
    <property type="evidence" value="ECO:0007669"/>
    <property type="project" value="InterPro"/>
</dbReference>
<dbReference type="Gene3D" id="3.40.50.200">
    <property type="entry name" value="Peptidase S8/S53 domain"/>
    <property type="match status" value="1"/>
</dbReference>
<comment type="caution">
    <text evidence="2">The sequence shown here is derived from an EMBL/GenBank/DDBJ whole genome shotgun (WGS) entry which is preliminary data.</text>
</comment>
<keyword evidence="3" id="KW-1185">Reference proteome</keyword>
<dbReference type="EMBL" id="LQRT01000001">
    <property type="protein sequence ID" value="KZS42935.1"/>
    <property type="molecule type" value="Genomic_DNA"/>
</dbReference>
<dbReference type="InterPro" id="IPR000209">
    <property type="entry name" value="Peptidase_S8/S53_dom"/>
</dbReference>
<accession>A0A163D221</accession>
<dbReference type="OrthoDB" id="1100338at2"/>
<dbReference type="STRING" id="1642818.AWE51_16415"/>
<feature type="domain" description="Peptidase S8/S53" evidence="1">
    <location>
        <begin position="276"/>
        <end position="601"/>
    </location>
</feature>